<evidence type="ECO:0000313" key="3">
    <source>
        <dbReference type="Proteomes" id="UP000194218"/>
    </source>
</evidence>
<dbReference type="RefSeq" id="WP_086160650.1">
    <property type="nucleotide sequence ID" value="NZ_CP021121.1"/>
</dbReference>
<accession>A0A1W7D1I1</accession>
<feature type="region of interest" description="Disordered" evidence="1">
    <location>
        <begin position="1"/>
        <end position="22"/>
    </location>
</feature>
<dbReference type="EMBL" id="CP021121">
    <property type="protein sequence ID" value="ARQ70807.1"/>
    <property type="molecule type" value="Genomic_DNA"/>
</dbReference>
<name>A0A1W7D1I1_9ACTN</name>
<dbReference type="AlphaFoldDB" id="A0A1W7D1I1"/>
<protein>
    <submittedName>
        <fullName evidence="2">Uncharacterized protein</fullName>
    </submittedName>
</protein>
<dbReference type="Proteomes" id="UP000194218">
    <property type="component" value="Chromosome"/>
</dbReference>
<keyword evidence="3" id="KW-1185">Reference proteome</keyword>
<feature type="compositionally biased region" description="Low complexity" evidence="1">
    <location>
        <begin position="1"/>
        <end position="12"/>
    </location>
</feature>
<dbReference type="KEGG" id="smao:CAG99_19945"/>
<evidence type="ECO:0000256" key="1">
    <source>
        <dbReference type="SAM" id="MobiDB-lite"/>
    </source>
</evidence>
<sequence>MTARLPGRAPGPEGAGGGTSLAGECTNAAVVIDRTTCCCRTQIDESGAGRRATHVAGAPALGSTARAGHAASTPKPVRAASTAGAGEPEDVGEPMRGGRTCAR</sequence>
<evidence type="ECO:0000313" key="2">
    <source>
        <dbReference type="EMBL" id="ARQ70807.1"/>
    </source>
</evidence>
<feature type="region of interest" description="Disordered" evidence="1">
    <location>
        <begin position="59"/>
        <end position="103"/>
    </location>
</feature>
<proteinExistence type="predicted"/>
<gene>
    <name evidence="2" type="ORF">CAG99_19945</name>
</gene>
<organism evidence="2 3">
    <name type="scientific">Streptomyces marincola</name>
    <dbReference type="NCBI Taxonomy" id="2878388"/>
    <lineage>
        <taxon>Bacteria</taxon>
        <taxon>Bacillati</taxon>
        <taxon>Actinomycetota</taxon>
        <taxon>Actinomycetes</taxon>
        <taxon>Kitasatosporales</taxon>
        <taxon>Streptomycetaceae</taxon>
        <taxon>Streptomyces</taxon>
    </lineage>
</organism>
<reference evidence="2 3" key="1">
    <citation type="submission" date="2017-05" db="EMBL/GenBank/DDBJ databases">
        <title>Complete genome sequence of Streptomyces sp. SCSIO 03032 revealed the diverse biosynthetic pathways for its bioactive secondary metabolites.</title>
        <authorList>
            <person name="Ma L."/>
            <person name="Zhu Y."/>
            <person name="Zhang W."/>
            <person name="Zhang G."/>
            <person name="Tian X."/>
            <person name="Zhang S."/>
            <person name="Zhang C."/>
        </authorList>
    </citation>
    <scope>NUCLEOTIDE SEQUENCE [LARGE SCALE GENOMIC DNA]</scope>
    <source>
        <strain evidence="2 3">SCSIO 03032</strain>
    </source>
</reference>